<keyword evidence="1" id="KW-0812">Transmembrane</keyword>
<organism evidence="2 3">
    <name type="scientific">Halomonas llamarensis</name>
    <dbReference type="NCBI Taxonomy" id="2945104"/>
    <lineage>
        <taxon>Bacteria</taxon>
        <taxon>Pseudomonadati</taxon>
        <taxon>Pseudomonadota</taxon>
        <taxon>Gammaproteobacteria</taxon>
        <taxon>Oceanospirillales</taxon>
        <taxon>Halomonadaceae</taxon>
        <taxon>Halomonas</taxon>
    </lineage>
</organism>
<comment type="caution">
    <text evidence="2">The sequence shown here is derived from an EMBL/GenBank/DDBJ whole genome shotgun (WGS) entry which is preliminary data.</text>
</comment>
<protein>
    <submittedName>
        <fullName evidence="2">Uncharacterized protein</fullName>
    </submittedName>
</protein>
<proteinExistence type="predicted"/>
<dbReference type="RefSeq" id="WP_250080609.1">
    <property type="nucleotide sequence ID" value="NZ_JAMJPJ010000006.1"/>
</dbReference>
<keyword evidence="1" id="KW-1133">Transmembrane helix</keyword>
<dbReference type="Proteomes" id="UP001165308">
    <property type="component" value="Unassembled WGS sequence"/>
</dbReference>
<evidence type="ECO:0000256" key="1">
    <source>
        <dbReference type="SAM" id="Phobius"/>
    </source>
</evidence>
<reference evidence="2" key="1">
    <citation type="submission" date="2022-05" db="EMBL/GenBank/DDBJ databases">
        <title>Halomonas geminus sp. nov. and Halomonas llamarensis sp. nov. isolated from high-altitude salars of the Atacama Desert.</title>
        <authorList>
            <person name="Hintersatz C."/>
            <person name="Rojas L.A."/>
            <person name="Wei T.-S."/>
            <person name="Kutschke S."/>
            <person name="Lehmann F."/>
            <person name="Jain R."/>
            <person name="Pollmann K."/>
        </authorList>
    </citation>
    <scope>NUCLEOTIDE SEQUENCE</scope>
    <source>
        <strain evidence="2">ATCHA</strain>
    </source>
</reference>
<evidence type="ECO:0000313" key="2">
    <source>
        <dbReference type="EMBL" id="MCL7929602.1"/>
    </source>
</evidence>
<feature type="transmembrane region" description="Helical" evidence="1">
    <location>
        <begin position="40"/>
        <end position="55"/>
    </location>
</feature>
<keyword evidence="3" id="KW-1185">Reference proteome</keyword>
<dbReference type="EMBL" id="JAMJPJ010000006">
    <property type="protein sequence ID" value="MCL7929602.1"/>
    <property type="molecule type" value="Genomic_DNA"/>
</dbReference>
<gene>
    <name evidence="2" type="ORF">M8006_06295</name>
</gene>
<keyword evidence="1" id="KW-0472">Membrane</keyword>
<name>A0ABT0SPC9_9GAMM</name>
<feature type="transmembrane region" description="Helical" evidence="1">
    <location>
        <begin position="12"/>
        <end position="34"/>
    </location>
</feature>
<sequence>MSRWRHYIRSLPWRLSFAVPMAIGGYLAVVKTTASSPEEGAWFGAVLAFICLWPGKRGRRLAPHHAFDHSSSQDGGDGDAGD</sequence>
<evidence type="ECO:0000313" key="3">
    <source>
        <dbReference type="Proteomes" id="UP001165308"/>
    </source>
</evidence>
<accession>A0ABT0SPC9</accession>